<gene>
    <name evidence="3" type="primary">MRPL55</name>
</gene>
<dbReference type="PANTHER" id="PTHR34095">
    <property type="entry name" value="39S RIBOSOMAL PROTEIN L55, MITOCHONDRIAL"/>
    <property type="match status" value="1"/>
</dbReference>
<dbReference type="InterPro" id="IPR018615">
    <property type="entry name" value="Ribosomal_mL55"/>
</dbReference>
<dbReference type="PANTHER" id="PTHR34095:SF1">
    <property type="entry name" value="LARGE RIBOSOMAL SUBUNIT PROTEIN ML55"/>
    <property type="match status" value="1"/>
</dbReference>
<feature type="region of interest" description="Disordered" evidence="1">
    <location>
        <begin position="1"/>
        <end position="40"/>
    </location>
</feature>
<dbReference type="Proteomes" id="UP001652627">
    <property type="component" value="Chromosome 2"/>
</dbReference>
<evidence type="ECO:0000313" key="2">
    <source>
        <dbReference type="Proteomes" id="UP001652627"/>
    </source>
</evidence>
<organism evidence="2 3">
    <name type="scientific">Apteryx mantelli</name>
    <name type="common">North Island brown kiwi</name>
    <dbReference type="NCBI Taxonomy" id="2696672"/>
    <lineage>
        <taxon>Eukaryota</taxon>
        <taxon>Metazoa</taxon>
        <taxon>Chordata</taxon>
        <taxon>Craniata</taxon>
        <taxon>Vertebrata</taxon>
        <taxon>Euteleostomi</taxon>
        <taxon>Archelosauria</taxon>
        <taxon>Archosauria</taxon>
        <taxon>Dinosauria</taxon>
        <taxon>Saurischia</taxon>
        <taxon>Theropoda</taxon>
        <taxon>Coelurosauria</taxon>
        <taxon>Aves</taxon>
        <taxon>Palaeognathae</taxon>
        <taxon>Apterygiformes</taxon>
        <taxon>Apterygidae</taxon>
        <taxon>Apteryx</taxon>
    </lineage>
</organism>
<protein>
    <submittedName>
        <fullName evidence="3">Large ribosomal subunit protein mL55 isoform X1</fullName>
    </submittedName>
</protein>
<evidence type="ECO:0000256" key="1">
    <source>
        <dbReference type="SAM" id="MobiDB-lite"/>
    </source>
</evidence>
<name>A0ABM4E613_9AVES</name>
<dbReference type="Pfam" id="PF09776">
    <property type="entry name" value="Mitoc_L55"/>
    <property type="match status" value="1"/>
</dbReference>
<dbReference type="GeneID" id="106483977"/>
<dbReference type="InterPro" id="IPR044884">
    <property type="entry name" value="Ribosomal_mL55_sf"/>
</dbReference>
<reference evidence="2" key="1">
    <citation type="submission" date="2025-05" db="UniProtKB">
        <authorList>
            <consortium name="RefSeq"/>
        </authorList>
    </citation>
    <scope>NUCLEOTIDE SEQUENCE [LARGE SCALE GENOMIC DNA]</scope>
</reference>
<evidence type="ECO:0000313" key="3">
    <source>
        <dbReference type="RefSeq" id="XP_067148156.1"/>
    </source>
</evidence>
<accession>A0ABM4E613</accession>
<keyword evidence="2" id="KW-1185">Reference proteome</keyword>
<proteinExistence type="predicted"/>
<reference evidence="3" key="2">
    <citation type="submission" date="2025-08" db="UniProtKB">
        <authorList>
            <consortium name="RefSeq"/>
        </authorList>
    </citation>
    <scope>IDENTIFICATION</scope>
    <source>
        <tissue evidence="3">Blood</tissue>
    </source>
</reference>
<sequence>MRPPRRDQHPRRSAAERPRRAVPCRAAPLGLPRGSQPLHRAHRPGMAALSRTLGALRQDAVRRWLPPARHLHASSAHGNSNRTSVAHIRRQVYGRLYPMLLVKTDGSTVHIRYKEPKKILMLPVDSNTLPEAERRARLRRQFPSKFKVKKEEAFEEINLDEYKRFWKK</sequence>
<dbReference type="RefSeq" id="XP_067148156.1">
    <property type="nucleotide sequence ID" value="XM_067292055.1"/>
</dbReference>
<dbReference type="Gene3D" id="6.20.130.20">
    <property type="entry name" value="Mitochondrial ribosomal protein L55"/>
    <property type="match status" value="1"/>
</dbReference>